<accession>A0A4Y7RP74</accession>
<organism evidence="2 3">
    <name type="scientific">Pelotomaculum propionicicum</name>
    <dbReference type="NCBI Taxonomy" id="258475"/>
    <lineage>
        <taxon>Bacteria</taxon>
        <taxon>Bacillati</taxon>
        <taxon>Bacillota</taxon>
        <taxon>Clostridia</taxon>
        <taxon>Eubacteriales</taxon>
        <taxon>Desulfotomaculaceae</taxon>
        <taxon>Pelotomaculum</taxon>
    </lineage>
</organism>
<reference evidence="2 3" key="1">
    <citation type="journal article" date="2018" name="Environ. Microbiol.">
        <title>Novel energy conservation strategies and behaviour of Pelotomaculum schinkii driving syntrophic propionate catabolism.</title>
        <authorList>
            <person name="Hidalgo-Ahumada C.A.P."/>
            <person name="Nobu M.K."/>
            <person name="Narihiro T."/>
            <person name="Tamaki H."/>
            <person name="Liu W.T."/>
            <person name="Kamagata Y."/>
            <person name="Stams A.J.M."/>
            <person name="Imachi H."/>
            <person name="Sousa D.Z."/>
        </authorList>
    </citation>
    <scope>NUCLEOTIDE SEQUENCE [LARGE SCALE GENOMIC DNA]</scope>
    <source>
        <strain evidence="2 3">MGP</strain>
    </source>
</reference>
<dbReference type="Proteomes" id="UP000297597">
    <property type="component" value="Unassembled WGS sequence"/>
</dbReference>
<dbReference type="RefSeq" id="WP_134213932.1">
    <property type="nucleotide sequence ID" value="NZ_QFFZ01000021.1"/>
</dbReference>
<dbReference type="EMBL" id="QFFZ01000021">
    <property type="protein sequence ID" value="TEB10775.1"/>
    <property type="molecule type" value="Genomic_DNA"/>
</dbReference>
<name>A0A4Y7RP74_9FIRM</name>
<protein>
    <submittedName>
        <fullName evidence="2">Uncharacterized protein</fullName>
    </submittedName>
</protein>
<keyword evidence="1" id="KW-0812">Transmembrane</keyword>
<keyword evidence="1" id="KW-0472">Membrane</keyword>
<proteinExistence type="predicted"/>
<gene>
    <name evidence="2" type="ORF">Pmgp_02090</name>
</gene>
<evidence type="ECO:0000313" key="3">
    <source>
        <dbReference type="Proteomes" id="UP000297597"/>
    </source>
</evidence>
<sequence>MGLEINATLFAQIIDLLIFILFFAGIVILVSKAWAFKKDIQNKVEIMDGEIKEMRRLLEGKKR</sequence>
<feature type="transmembrane region" description="Helical" evidence="1">
    <location>
        <begin position="6"/>
        <end position="30"/>
    </location>
</feature>
<keyword evidence="1" id="KW-1133">Transmembrane helix</keyword>
<comment type="caution">
    <text evidence="2">The sequence shown here is derived from an EMBL/GenBank/DDBJ whole genome shotgun (WGS) entry which is preliminary data.</text>
</comment>
<dbReference type="AlphaFoldDB" id="A0A4Y7RP74"/>
<evidence type="ECO:0000256" key="1">
    <source>
        <dbReference type="SAM" id="Phobius"/>
    </source>
</evidence>
<keyword evidence="3" id="KW-1185">Reference proteome</keyword>
<evidence type="ECO:0000313" key="2">
    <source>
        <dbReference type="EMBL" id="TEB10775.1"/>
    </source>
</evidence>